<dbReference type="Gene3D" id="1.20.120.1750">
    <property type="match status" value="1"/>
</dbReference>
<dbReference type="SUPFAM" id="SSF57850">
    <property type="entry name" value="RING/U-box"/>
    <property type="match status" value="1"/>
</dbReference>
<feature type="region of interest" description="Disordered" evidence="1">
    <location>
        <begin position="131"/>
        <end position="196"/>
    </location>
</feature>
<dbReference type="CDD" id="cd20336">
    <property type="entry name" value="Rcat_RBR"/>
    <property type="match status" value="1"/>
</dbReference>
<sequence>MGRSTMKEIEKVDGCDHITCSLPGGCGHEFCWICLADYKLILQEGNHRHNQDCSHYVVRLAHGAWGTAYDPSIRRRTACGCGRFRRQRPALIEESPTRPIGTEAQEGMEEWVRGGEVVPPIVSVEARPRTTHTLGQLPPPPQPIPTGQRSHPLRPTTPSFRAPRHSNPPAEVGILPGTNTTLAESSSSGDSNNPETYFSPIRQEYFSLFSALQNKARHTGVGLSTLQRTEAPRPISGFIQPMQARRSELYQPPPLLQRQFPQTPTWCRGETSQETGMAYTGPSQVASGSLLTEQQLSSIPDFESEILLDFVHGRA</sequence>
<dbReference type="AlphaFoldDB" id="A0A8H3A1A5"/>
<dbReference type="EMBL" id="CAJMWS010000189">
    <property type="protein sequence ID" value="CAE6376392.1"/>
    <property type="molecule type" value="Genomic_DNA"/>
</dbReference>
<reference evidence="2" key="1">
    <citation type="submission" date="2021-01" db="EMBL/GenBank/DDBJ databases">
        <authorList>
            <person name="Kaushik A."/>
        </authorList>
    </citation>
    <scope>NUCLEOTIDE SEQUENCE</scope>
    <source>
        <strain evidence="2">AG1-1C</strain>
    </source>
</reference>
<evidence type="ECO:0000313" key="3">
    <source>
        <dbReference type="Proteomes" id="UP000663846"/>
    </source>
</evidence>
<proteinExistence type="predicted"/>
<evidence type="ECO:0000313" key="2">
    <source>
        <dbReference type="EMBL" id="CAE6376392.1"/>
    </source>
</evidence>
<protein>
    <recommendedName>
        <fullName evidence="4">RING-type domain-containing protein</fullName>
    </recommendedName>
</protein>
<name>A0A8H3A1A5_9AGAM</name>
<comment type="caution">
    <text evidence="2">The sequence shown here is derived from an EMBL/GenBank/DDBJ whole genome shotgun (WGS) entry which is preliminary data.</text>
</comment>
<gene>
    <name evidence="2" type="ORF">RDB_LOCUS29997</name>
</gene>
<dbReference type="Proteomes" id="UP000663846">
    <property type="component" value="Unassembled WGS sequence"/>
</dbReference>
<accession>A0A8H3A1A5</accession>
<evidence type="ECO:0000256" key="1">
    <source>
        <dbReference type="SAM" id="MobiDB-lite"/>
    </source>
</evidence>
<organism evidence="2 3">
    <name type="scientific">Rhizoctonia solani</name>
    <dbReference type="NCBI Taxonomy" id="456999"/>
    <lineage>
        <taxon>Eukaryota</taxon>
        <taxon>Fungi</taxon>
        <taxon>Dikarya</taxon>
        <taxon>Basidiomycota</taxon>
        <taxon>Agaricomycotina</taxon>
        <taxon>Agaricomycetes</taxon>
        <taxon>Cantharellales</taxon>
        <taxon>Ceratobasidiaceae</taxon>
        <taxon>Rhizoctonia</taxon>
    </lineage>
</organism>
<evidence type="ECO:0008006" key="4">
    <source>
        <dbReference type="Google" id="ProtNLM"/>
    </source>
</evidence>
<feature type="compositionally biased region" description="Polar residues" evidence="1">
    <location>
        <begin position="177"/>
        <end position="196"/>
    </location>
</feature>